<evidence type="ECO:0000313" key="2">
    <source>
        <dbReference type="EnsemblPlants" id="AET1Gv20434300.47"/>
    </source>
</evidence>
<dbReference type="SUPFAM" id="SSF56219">
    <property type="entry name" value="DNase I-like"/>
    <property type="match status" value="1"/>
</dbReference>
<reference evidence="3" key="1">
    <citation type="journal article" date="2014" name="Science">
        <title>Ancient hybridizations among the ancestral genomes of bread wheat.</title>
        <authorList>
            <consortium name="International Wheat Genome Sequencing Consortium,"/>
            <person name="Marcussen T."/>
            <person name="Sandve S.R."/>
            <person name="Heier L."/>
            <person name="Spannagl M."/>
            <person name="Pfeifer M."/>
            <person name="Jakobsen K.S."/>
            <person name="Wulff B.B."/>
            <person name="Steuernagel B."/>
            <person name="Mayer K.F."/>
            <person name="Olsen O.A."/>
        </authorList>
    </citation>
    <scope>NUCLEOTIDE SEQUENCE [LARGE SCALE GENOMIC DNA]</scope>
    <source>
        <strain evidence="3">cv. AL8/78</strain>
    </source>
</reference>
<reference evidence="2" key="5">
    <citation type="journal article" date="2021" name="G3 (Bethesda)">
        <title>Aegilops tauschii genome assembly Aet v5.0 features greater sequence contiguity and improved annotation.</title>
        <authorList>
            <person name="Wang L."/>
            <person name="Zhu T."/>
            <person name="Rodriguez J.C."/>
            <person name="Deal K.R."/>
            <person name="Dubcovsky J."/>
            <person name="McGuire P.E."/>
            <person name="Lux T."/>
            <person name="Spannagl M."/>
            <person name="Mayer K.F.X."/>
            <person name="Baldrich P."/>
            <person name="Meyers B.C."/>
            <person name="Huo N."/>
            <person name="Gu Y.Q."/>
            <person name="Zhou H."/>
            <person name="Devos K.M."/>
            <person name="Bennetzen J.L."/>
            <person name="Unver T."/>
            <person name="Budak H."/>
            <person name="Gulick P.J."/>
            <person name="Galiba G."/>
            <person name="Kalapos B."/>
            <person name="Nelson D.R."/>
            <person name="Li P."/>
            <person name="You F.M."/>
            <person name="Luo M.C."/>
            <person name="Dvorak J."/>
        </authorList>
    </citation>
    <scope>NUCLEOTIDE SEQUENCE [LARGE SCALE GENOMIC DNA]</scope>
    <source>
        <strain evidence="2">cv. AL8/78</strain>
    </source>
</reference>
<proteinExistence type="predicted"/>
<organism evidence="2 3">
    <name type="scientific">Aegilops tauschii subsp. strangulata</name>
    <name type="common">Goatgrass</name>
    <dbReference type="NCBI Taxonomy" id="200361"/>
    <lineage>
        <taxon>Eukaryota</taxon>
        <taxon>Viridiplantae</taxon>
        <taxon>Streptophyta</taxon>
        <taxon>Embryophyta</taxon>
        <taxon>Tracheophyta</taxon>
        <taxon>Spermatophyta</taxon>
        <taxon>Magnoliopsida</taxon>
        <taxon>Liliopsida</taxon>
        <taxon>Poales</taxon>
        <taxon>Poaceae</taxon>
        <taxon>BOP clade</taxon>
        <taxon>Pooideae</taxon>
        <taxon>Triticodae</taxon>
        <taxon>Triticeae</taxon>
        <taxon>Triticinae</taxon>
        <taxon>Aegilops</taxon>
    </lineage>
</organism>
<dbReference type="Gramene" id="AET1Gv20434300.47">
    <property type="protein sequence ID" value="AET1Gv20434300.47"/>
    <property type="gene ID" value="AET1Gv20434300"/>
</dbReference>
<dbReference type="InterPro" id="IPR000477">
    <property type="entry name" value="RT_dom"/>
</dbReference>
<dbReference type="PROSITE" id="PS50878">
    <property type="entry name" value="RT_POL"/>
    <property type="match status" value="1"/>
</dbReference>
<name>A0A452YJQ3_AEGTS</name>
<accession>A0A452YJQ3</accession>
<reference evidence="3" key="2">
    <citation type="journal article" date="2017" name="Nat. Plants">
        <title>The Aegilops tauschii genome reveals multiple impacts of transposons.</title>
        <authorList>
            <person name="Zhao G."/>
            <person name="Zou C."/>
            <person name="Li K."/>
            <person name="Wang K."/>
            <person name="Li T."/>
            <person name="Gao L."/>
            <person name="Zhang X."/>
            <person name="Wang H."/>
            <person name="Yang Z."/>
            <person name="Liu X."/>
            <person name="Jiang W."/>
            <person name="Mao L."/>
            <person name="Kong X."/>
            <person name="Jiao Y."/>
            <person name="Jia J."/>
        </authorList>
    </citation>
    <scope>NUCLEOTIDE SEQUENCE [LARGE SCALE GENOMIC DNA]</scope>
    <source>
        <strain evidence="3">cv. AL8/78</strain>
    </source>
</reference>
<dbReference type="STRING" id="200361.A0A452YJQ3"/>
<dbReference type="SUPFAM" id="SSF56672">
    <property type="entry name" value="DNA/RNA polymerases"/>
    <property type="match status" value="1"/>
</dbReference>
<dbReference type="InterPro" id="IPR036691">
    <property type="entry name" value="Endo/exonu/phosph_ase_sf"/>
</dbReference>
<dbReference type="PANTHER" id="PTHR19446">
    <property type="entry name" value="REVERSE TRANSCRIPTASES"/>
    <property type="match status" value="1"/>
</dbReference>
<dbReference type="EnsemblPlants" id="AET1Gv20434300.47">
    <property type="protein sequence ID" value="AET1Gv20434300.47"/>
    <property type="gene ID" value="AET1Gv20434300"/>
</dbReference>
<dbReference type="Gene3D" id="3.60.10.10">
    <property type="entry name" value="Endonuclease/exonuclease/phosphatase"/>
    <property type="match status" value="1"/>
</dbReference>
<dbReference type="Pfam" id="PF00078">
    <property type="entry name" value="RVT_1"/>
    <property type="match status" value="1"/>
</dbReference>
<sequence length="809" mass="91552">MLCGDFNLILRDEDKNNGNLNRRMMGRFRRLVNDLALKEVYLNGRRFTWSNEQTPPTLVHLDRVFCTVDWEDAHGDCHLRCLASVVSDHCPLLLDCAPTHVAHRRFHFEDFWLRLDGFHDTVAAAWGSVLDPDPFRRLMLRLQSTARALTSWSAKSKGCIRDKMAISRELISRFDKTQEDRTLSPPEGWLRKQLKISYLGLASLERTIARQRARITTLKDADANTAFFHRQCSFRRQKNHIFSLVVEGQVITDQEGMAQAAFTYFDDLLGSSAARNHMLDLSQIIEPHDLTDLEAPFSPEEIWDAVKRLPARKAPGPDGFTAEFLRACWSIIKQDFFDVFQQLFELRGRGLSKLNQALLTLLPKRADACQLRDYRTICLIHLVAKIFAKVLSLRLAPRLGDMVSRNQNAFIPGRSLHDNFVLVKQSMKLLHQLGAPRVMLKLDLTRAFDSLSWPFLFEALGQYGFGPRFREWLAILLSSSSTRIMINGEPGPPVWHRCGLRQGDPVSPQLFVLAVDVLGRLISRAHDAGILQRLHPRRDIPAISLYADDVMLFCHATHGDVEAVCAILALFSEASGLRVNYAKSSATTLNGDPEADATIDQVGCAKAGLPITYLGILLTLRRPSAAQLQPLVDSVAARLPTWKAWLMNKTGRLALVKSVLAAIPIHQLLAFAPPKKTLRQLEKIQRGFLWAGRAVANGGHCHVNWRRVCRPLEYGGLGVQDLEHAGLALRLRWMWFSHTDDGRANTDDGRAWRGLDLQFSREERALFFASTTMELGDGLTALFWDDRWLNGQSVRELAPALYQCIPKRR</sequence>
<reference evidence="2" key="3">
    <citation type="journal article" date="2017" name="Nature">
        <title>Genome sequence of the progenitor of the wheat D genome Aegilops tauschii.</title>
        <authorList>
            <person name="Luo M.C."/>
            <person name="Gu Y.Q."/>
            <person name="Puiu D."/>
            <person name="Wang H."/>
            <person name="Twardziok S.O."/>
            <person name="Deal K.R."/>
            <person name="Huo N."/>
            <person name="Zhu T."/>
            <person name="Wang L."/>
            <person name="Wang Y."/>
            <person name="McGuire P.E."/>
            <person name="Liu S."/>
            <person name="Long H."/>
            <person name="Ramasamy R.K."/>
            <person name="Rodriguez J.C."/>
            <person name="Van S.L."/>
            <person name="Yuan L."/>
            <person name="Wang Z."/>
            <person name="Xia Z."/>
            <person name="Xiao L."/>
            <person name="Anderson O.D."/>
            <person name="Ouyang S."/>
            <person name="Liang Y."/>
            <person name="Zimin A.V."/>
            <person name="Pertea G."/>
            <person name="Qi P."/>
            <person name="Bennetzen J.L."/>
            <person name="Dai X."/>
            <person name="Dawson M.W."/>
            <person name="Muller H.G."/>
            <person name="Kugler K."/>
            <person name="Rivarola-Duarte L."/>
            <person name="Spannagl M."/>
            <person name="Mayer K.F.X."/>
            <person name="Lu F.H."/>
            <person name="Bevan M.W."/>
            <person name="Leroy P."/>
            <person name="Li P."/>
            <person name="You F.M."/>
            <person name="Sun Q."/>
            <person name="Liu Z."/>
            <person name="Lyons E."/>
            <person name="Wicker T."/>
            <person name="Salzberg S.L."/>
            <person name="Devos K.M."/>
            <person name="Dvorak J."/>
        </authorList>
    </citation>
    <scope>NUCLEOTIDE SEQUENCE [LARGE SCALE GENOMIC DNA]</scope>
    <source>
        <strain evidence="2">cv. AL8/78</strain>
    </source>
</reference>
<evidence type="ECO:0000259" key="1">
    <source>
        <dbReference type="PROSITE" id="PS50878"/>
    </source>
</evidence>
<keyword evidence="3" id="KW-1185">Reference proteome</keyword>
<evidence type="ECO:0000313" key="3">
    <source>
        <dbReference type="Proteomes" id="UP000015105"/>
    </source>
</evidence>
<dbReference type="InterPro" id="IPR043502">
    <property type="entry name" value="DNA/RNA_pol_sf"/>
</dbReference>
<dbReference type="Proteomes" id="UP000015105">
    <property type="component" value="Chromosome 1D"/>
</dbReference>
<protein>
    <recommendedName>
        <fullName evidence="1">Reverse transcriptase domain-containing protein</fullName>
    </recommendedName>
</protein>
<dbReference type="CDD" id="cd01650">
    <property type="entry name" value="RT_nLTR_like"/>
    <property type="match status" value="1"/>
</dbReference>
<feature type="domain" description="Reverse transcriptase" evidence="1">
    <location>
        <begin position="343"/>
        <end position="618"/>
    </location>
</feature>
<dbReference type="AlphaFoldDB" id="A0A452YJQ3"/>
<reference evidence="2" key="4">
    <citation type="submission" date="2019-03" db="UniProtKB">
        <authorList>
            <consortium name="EnsemblPlants"/>
        </authorList>
    </citation>
    <scope>IDENTIFICATION</scope>
</reference>